<protein>
    <submittedName>
        <fullName evidence="4">Uncharacterized protein</fullName>
    </submittedName>
</protein>
<reference evidence="4" key="2">
    <citation type="submission" date="2024-10" db="UniProtKB">
        <authorList>
            <consortium name="EnsemblProtists"/>
        </authorList>
    </citation>
    <scope>IDENTIFICATION</scope>
</reference>
<organism evidence="4 5">
    <name type="scientific">Emiliania huxleyi (strain CCMP1516)</name>
    <dbReference type="NCBI Taxonomy" id="280463"/>
    <lineage>
        <taxon>Eukaryota</taxon>
        <taxon>Haptista</taxon>
        <taxon>Haptophyta</taxon>
        <taxon>Prymnesiophyceae</taxon>
        <taxon>Isochrysidales</taxon>
        <taxon>Noelaerhabdaceae</taxon>
        <taxon>Emiliania</taxon>
    </lineage>
</organism>
<dbReference type="PANTHER" id="PTHR13906:SF16">
    <property type="entry name" value="LYSOPHOSPHOLIPID ACYLTRANSFERASE 7"/>
    <property type="match status" value="1"/>
</dbReference>
<proteinExistence type="inferred from homology"/>
<dbReference type="eggNOG" id="KOG2704">
    <property type="taxonomic scope" value="Eukaryota"/>
</dbReference>
<dbReference type="GO" id="GO:0071617">
    <property type="term" value="F:lysophospholipid acyltransferase activity"/>
    <property type="evidence" value="ECO:0007669"/>
    <property type="project" value="TreeGrafter"/>
</dbReference>
<feature type="transmembrane region" description="Helical" evidence="3">
    <location>
        <begin position="50"/>
        <end position="67"/>
    </location>
</feature>
<dbReference type="EnsemblProtists" id="EOD25972">
    <property type="protein sequence ID" value="EOD25972"/>
    <property type="gene ID" value="EMIHUDRAFT_237240"/>
</dbReference>
<feature type="transmembrane region" description="Helical" evidence="3">
    <location>
        <begin position="281"/>
        <end position="307"/>
    </location>
</feature>
<dbReference type="HOGENOM" id="CLU_708692_0_0_1"/>
<dbReference type="KEGG" id="ehx:EMIHUDRAFT_237240"/>
<keyword evidence="3" id="KW-1133">Transmembrane helix</keyword>
<feature type="transmembrane region" description="Helical" evidence="3">
    <location>
        <begin position="361"/>
        <end position="379"/>
    </location>
</feature>
<dbReference type="RefSeq" id="XP_005778401.1">
    <property type="nucleotide sequence ID" value="XM_005778344.1"/>
</dbReference>
<sequence>MKEDAVFALIFVASLGIGYLLPSVDAASRSGAAGALGATLVALACGLRWALYPLLTIMITAAALAFAPRRLHGPLCFAAAFGSLAVLRLCDSPPGAANAVQLVLTLRLASVGFDSADGGLPCNQGPLRLLQYAFCYHGLFSGPFYPWAEWAAAMGAPAGVPLQPAERRQVWCAVRDAAITLCVWRGVAWLTPYARLSEPGWAAQPRLWRLCYFYLSSFQFRFRFYARARGRARAAPCHRRRARPERLAVGVLCRFPHPSNVSPWELRDCNLALPSRPARRLGAFAVSAFWHGMHAGYYLFFAGLFAMARLPDRSTWPAAPRLACGVLQQWWTMATLTFFGAAFNRRGWSETLQVWVAVENYGFWLLALPGGGAALMLLLTKATGSKRKAP</sequence>
<dbReference type="GO" id="GO:0016020">
    <property type="term" value="C:membrane"/>
    <property type="evidence" value="ECO:0007669"/>
    <property type="project" value="TreeGrafter"/>
</dbReference>
<dbReference type="GeneID" id="17271516"/>
<evidence type="ECO:0000256" key="3">
    <source>
        <dbReference type="SAM" id="Phobius"/>
    </source>
</evidence>
<keyword evidence="3" id="KW-0472">Membrane</keyword>
<keyword evidence="3" id="KW-0812">Transmembrane</keyword>
<dbReference type="GO" id="GO:0044233">
    <property type="term" value="C:mitochondria-associated endoplasmic reticulum membrane contact site"/>
    <property type="evidence" value="ECO:0007669"/>
    <property type="project" value="TreeGrafter"/>
</dbReference>
<evidence type="ECO:0000256" key="1">
    <source>
        <dbReference type="ARBA" id="ARBA00005189"/>
    </source>
</evidence>
<reference evidence="5" key="1">
    <citation type="journal article" date="2013" name="Nature">
        <title>Pan genome of the phytoplankton Emiliania underpins its global distribution.</title>
        <authorList>
            <person name="Read B.A."/>
            <person name="Kegel J."/>
            <person name="Klute M.J."/>
            <person name="Kuo A."/>
            <person name="Lefebvre S.C."/>
            <person name="Maumus F."/>
            <person name="Mayer C."/>
            <person name="Miller J."/>
            <person name="Monier A."/>
            <person name="Salamov A."/>
            <person name="Young J."/>
            <person name="Aguilar M."/>
            <person name="Claverie J.M."/>
            <person name="Frickenhaus S."/>
            <person name="Gonzalez K."/>
            <person name="Herman E.K."/>
            <person name="Lin Y.C."/>
            <person name="Napier J."/>
            <person name="Ogata H."/>
            <person name="Sarno A.F."/>
            <person name="Shmutz J."/>
            <person name="Schroeder D."/>
            <person name="de Vargas C."/>
            <person name="Verret F."/>
            <person name="von Dassow P."/>
            <person name="Valentin K."/>
            <person name="Van de Peer Y."/>
            <person name="Wheeler G."/>
            <person name="Dacks J.B."/>
            <person name="Delwiche C.F."/>
            <person name="Dyhrman S.T."/>
            <person name="Glockner G."/>
            <person name="John U."/>
            <person name="Richards T."/>
            <person name="Worden A.Z."/>
            <person name="Zhang X."/>
            <person name="Grigoriev I.V."/>
            <person name="Allen A.E."/>
            <person name="Bidle K."/>
            <person name="Borodovsky M."/>
            <person name="Bowler C."/>
            <person name="Brownlee C."/>
            <person name="Cock J.M."/>
            <person name="Elias M."/>
            <person name="Gladyshev V.N."/>
            <person name="Groth M."/>
            <person name="Guda C."/>
            <person name="Hadaegh A."/>
            <person name="Iglesias-Rodriguez M.D."/>
            <person name="Jenkins J."/>
            <person name="Jones B.M."/>
            <person name="Lawson T."/>
            <person name="Leese F."/>
            <person name="Lindquist E."/>
            <person name="Lobanov A."/>
            <person name="Lomsadze A."/>
            <person name="Malik S.B."/>
            <person name="Marsh M.E."/>
            <person name="Mackinder L."/>
            <person name="Mock T."/>
            <person name="Mueller-Roeber B."/>
            <person name="Pagarete A."/>
            <person name="Parker M."/>
            <person name="Probert I."/>
            <person name="Quesneville H."/>
            <person name="Raines C."/>
            <person name="Rensing S.A."/>
            <person name="Riano-Pachon D.M."/>
            <person name="Richier S."/>
            <person name="Rokitta S."/>
            <person name="Shiraiwa Y."/>
            <person name="Soanes D.M."/>
            <person name="van der Giezen M."/>
            <person name="Wahlund T.M."/>
            <person name="Williams B."/>
            <person name="Wilson W."/>
            <person name="Wolfe G."/>
            <person name="Wurch L.L."/>
        </authorList>
    </citation>
    <scope>NUCLEOTIDE SEQUENCE</scope>
</reference>
<evidence type="ECO:0000256" key="2">
    <source>
        <dbReference type="ARBA" id="ARBA00010323"/>
    </source>
</evidence>
<dbReference type="PANTHER" id="PTHR13906">
    <property type="entry name" value="PORCUPINE"/>
    <property type="match status" value="1"/>
</dbReference>
<dbReference type="Proteomes" id="UP000013827">
    <property type="component" value="Unassembled WGS sequence"/>
</dbReference>
<dbReference type="PaxDb" id="2903-EOD25972"/>
<dbReference type="STRING" id="2903.R1CTL0"/>
<name>A0A0D3JR37_EMIH1</name>
<comment type="similarity">
    <text evidence="2">Belongs to the membrane-bound acyltransferase family.</text>
</comment>
<accession>A0A0D3JR37</accession>
<dbReference type="GO" id="GO:0006661">
    <property type="term" value="P:phosphatidylinositol biosynthetic process"/>
    <property type="evidence" value="ECO:0007669"/>
    <property type="project" value="TreeGrafter"/>
</dbReference>
<dbReference type="OMA" id="WVAVENY"/>
<evidence type="ECO:0000313" key="5">
    <source>
        <dbReference type="Proteomes" id="UP000013827"/>
    </source>
</evidence>
<dbReference type="AlphaFoldDB" id="A0A0D3JR37"/>
<keyword evidence="5" id="KW-1185">Reference proteome</keyword>
<comment type="pathway">
    <text evidence="1">Lipid metabolism.</text>
</comment>
<evidence type="ECO:0000313" key="4">
    <source>
        <dbReference type="EnsemblProtists" id="EOD25972"/>
    </source>
</evidence>
<dbReference type="GO" id="GO:0030258">
    <property type="term" value="P:lipid modification"/>
    <property type="evidence" value="ECO:0007669"/>
    <property type="project" value="TreeGrafter"/>
</dbReference>
<dbReference type="InterPro" id="IPR049941">
    <property type="entry name" value="LPLAT_7/PORCN-like"/>
</dbReference>